<accession>A0ABT7CN35</accession>
<dbReference type="EMBL" id="JASJOT010000013">
    <property type="protein sequence ID" value="MDJ1495149.1"/>
    <property type="molecule type" value="Genomic_DNA"/>
</dbReference>
<evidence type="ECO:0000313" key="1">
    <source>
        <dbReference type="EMBL" id="MDJ1495149.1"/>
    </source>
</evidence>
<dbReference type="Proteomes" id="UP001228581">
    <property type="component" value="Unassembled WGS sequence"/>
</dbReference>
<sequence>MFGLIRNGCLLNPIIRERNPLGASPAPKGFGMVGQVWIPSCDFSSIQWPVEAKK</sequence>
<gene>
    <name evidence="1" type="ORF">QNI19_19575</name>
</gene>
<evidence type="ECO:0000313" key="2">
    <source>
        <dbReference type="Proteomes" id="UP001228581"/>
    </source>
</evidence>
<dbReference type="RefSeq" id="WP_313998937.1">
    <property type="nucleotide sequence ID" value="NZ_JASJOT010000013.1"/>
</dbReference>
<name>A0ABT7CN35_9BACT</name>
<comment type="caution">
    <text evidence="1">The sequence shown here is derived from an EMBL/GenBank/DDBJ whole genome shotgun (WGS) entry which is preliminary data.</text>
</comment>
<keyword evidence="2" id="KW-1185">Reference proteome</keyword>
<reference evidence="1 2" key="1">
    <citation type="submission" date="2023-05" db="EMBL/GenBank/DDBJ databases">
        <authorList>
            <person name="Zhang X."/>
        </authorList>
    </citation>
    <scope>NUCLEOTIDE SEQUENCE [LARGE SCALE GENOMIC DNA]</scope>
    <source>
        <strain evidence="1 2">DM2B3-1</strain>
    </source>
</reference>
<proteinExistence type="predicted"/>
<organism evidence="1 2">
    <name type="scientific">Xanthocytophaga flava</name>
    <dbReference type="NCBI Taxonomy" id="3048013"/>
    <lineage>
        <taxon>Bacteria</taxon>
        <taxon>Pseudomonadati</taxon>
        <taxon>Bacteroidota</taxon>
        <taxon>Cytophagia</taxon>
        <taxon>Cytophagales</taxon>
        <taxon>Rhodocytophagaceae</taxon>
        <taxon>Xanthocytophaga</taxon>
    </lineage>
</organism>
<protein>
    <submittedName>
        <fullName evidence="1">Uncharacterized protein</fullName>
    </submittedName>
</protein>